<organism evidence="2 3">
    <name type="scientific">Candidatus Magasanikbacteria bacterium CG10_big_fil_rev_8_21_14_0_10_36_32</name>
    <dbReference type="NCBI Taxonomy" id="1974646"/>
    <lineage>
        <taxon>Bacteria</taxon>
        <taxon>Candidatus Magasanikiibacteriota</taxon>
    </lineage>
</organism>
<evidence type="ECO:0000313" key="2">
    <source>
        <dbReference type="EMBL" id="PIT88042.1"/>
    </source>
</evidence>
<reference evidence="3" key="1">
    <citation type="submission" date="2017-09" db="EMBL/GenBank/DDBJ databases">
        <title>Depth-based differentiation of microbial function through sediment-hosted aquifers and enrichment of novel symbionts in the deep terrestrial subsurface.</title>
        <authorList>
            <person name="Probst A.J."/>
            <person name="Ladd B."/>
            <person name="Jarett J.K."/>
            <person name="Geller-Mcgrath D.E."/>
            <person name="Sieber C.M.K."/>
            <person name="Emerson J.B."/>
            <person name="Anantharaman K."/>
            <person name="Thomas B.C."/>
            <person name="Malmstrom R."/>
            <person name="Stieglmeier M."/>
            <person name="Klingl A."/>
            <person name="Woyke T."/>
            <person name="Ryan C.M."/>
            <person name="Banfield J.F."/>
        </authorList>
    </citation>
    <scope>NUCLEOTIDE SEQUENCE [LARGE SCALE GENOMIC DNA]</scope>
</reference>
<evidence type="ECO:0000313" key="3">
    <source>
        <dbReference type="Proteomes" id="UP000231426"/>
    </source>
</evidence>
<comment type="caution">
    <text evidence="2">The sequence shown here is derived from an EMBL/GenBank/DDBJ whole genome shotgun (WGS) entry which is preliminary data.</text>
</comment>
<feature type="transmembrane region" description="Helical" evidence="1">
    <location>
        <begin position="97"/>
        <end position="117"/>
    </location>
</feature>
<evidence type="ECO:0000256" key="1">
    <source>
        <dbReference type="SAM" id="Phobius"/>
    </source>
</evidence>
<accession>A0A2M6W5F5</accession>
<name>A0A2M6W5F5_9BACT</name>
<keyword evidence="1" id="KW-0812">Transmembrane</keyword>
<feature type="transmembrane region" description="Helical" evidence="1">
    <location>
        <begin position="6"/>
        <end position="29"/>
    </location>
</feature>
<proteinExistence type="predicted"/>
<gene>
    <name evidence="2" type="ORF">COU29_03450</name>
</gene>
<dbReference type="EMBL" id="PFBV01000005">
    <property type="protein sequence ID" value="PIT88042.1"/>
    <property type="molecule type" value="Genomic_DNA"/>
</dbReference>
<keyword evidence="1" id="KW-0472">Membrane</keyword>
<sequence length="123" mass="13381">MEFLSSHPVVAILLILPVCILFKFLVTLLQLKGVEDTSWKMPLHGALYTFAGLCVTACMFHIQHPLIAVVAAGVLIVGATIAPGVDWSRDSKFKRLMYCGLNFLYGVSVGALLIPILPDITII</sequence>
<keyword evidence="1" id="KW-1133">Transmembrane helix</keyword>
<feature type="transmembrane region" description="Helical" evidence="1">
    <location>
        <begin position="41"/>
        <end position="62"/>
    </location>
</feature>
<protein>
    <submittedName>
        <fullName evidence="2">Uncharacterized protein</fullName>
    </submittedName>
</protein>
<dbReference type="Proteomes" id="UP000231426">
    <property type="component" value="Unassembled WGS sequence"/>
</dbReference>
<feature type="transmembrane region" description="Helical" evidence="1">
    <location>
        <begin position="68"/>
        <end position="85"/>
    </location>
</feature>
<dbReference type="AlphaFoldDB" id="A0A2M6W5F5"/>